<dbReference type="PANTHER" id="PTHR20855:SF3">
    <property type="entry name" value="LD03007P"/>
    <property type="match status" value="1"/>
</dbReference>
<feature type="transmembrane region" description="Helical" evidence="5">
    <location>
        <begin position="161"/>
        <end position="182"/>
    </location>
</feature>
<evidence type="ECO:0000313" key="6">
    <source>
        <dbReference type="EMBL" id="MEX0429086.1"/>
    </source>
</evidence>
<accession>A0ABV3T1K7</accession>
<evidence type="ECO:0000256" key="5">
    <source>
        <dbReference type="SAM" id="Phobius"/>
    </source>
</evidence>
<sequence length="255" mass="27980">MTGYLQGMHETSEAVRSRMDDLAGSISETLHSTLEEIKPRLRGWLHLATAPLTLAAGVVLIVLAPDGRPRIGAIVFTVAALLLFSVSATYHRGAGHWTPRVHGMLKRWDHANIMLMIAGTYTPFSLMLLQGAARVTLLSVVWSGAILGVLFRVFWTSAPRWLYVPIYIALGWSAIFFIPSFFQGATALGLGIGVAVFTLICVGGTLYTLGGVVYGFKRPNPWPRWFGFHEVFHSFTILAFAAHYTGVSLAVYSLR</sequence>
<feature type="transmembrane region" description="Helical" evidence="5">
    <location>
        <begin position="194"/>
        <end position="216"/>
    </location>
</feature>
<reference evidence="6 7" key="1">
    <citation type="submission" date="2024-07" db="EMBL/GenBank/DDBJ databases">
        <authorList>
            <person name="Lee S."/>
            <person name="Kang M."/>
        </authorList>
    </citation>
    <scope>NUCLEOTIDE SEQUENCE [LARGE SCALE GENOMIC DNA]</scope>
    <source>
        <strain evidence="6 7">DS6</strain>
    </source>
</reference>
<comment type="subcellular location">
    <subcellularLocation>
        <location evidence="1">Membrane</location>
        <topology evidence="1">Multi-pass membrane protein</topology>
    </subcellularLocation>
</comment>
<dbReference type="Proteomes" id="UP001556631">
    <property type="component" value="Unassembled WGS sequence"/>
</dbReference>
<feature type="transmembrane region" description="Helical" evidence="5">
    <location>
        <begin position="136"/>
        <end position="155"/>
    </location>
</feature>
<evidence type="ECO:0000256" key="2">
    <source>
        <dbReference type="ARBA" id="ARBA00022692"/>
    </source>
</evidence>
<feature type="transmembrane region" description="Helical" evidence="5">
    <location>
        <begin position="44"/>
        <end position="64"/>
    </location>
</feature>
<keyword evidence="3 5" id="KW-1133">Transmembrane helix</keyword>
<protein>
    <submittedName>
        <fullName evidence="6">Hemolysin III family protein</fullName>
    </submittedName>
</protein>
<evidence type="ECO:0000313" key="7">
    <source>
        <dbReference type="Proteomes" id="UP001556631"/>
    </source>
</evidence>
<feature type="transmembrane region" description="Helical" evidence="5">
    <location>
        <begin position="231"/>
        <end position="254"/>
    </location>
</feature>
<dbReference type="InterPro" id="IPR004254">
    <property type="entry name" value="AdipoR/HlyIII-related"/>
</dbReference>
<dbReference type="PANTHER" id="PTHR20855">
    <property type="entry name" value="ADIPOR/PROGESTIN RECEPTOR-RELATED"/>
    <property type="match status" value="1"/>
</dbReference>
<gene>
    <name evidence="6" type="ORF">AB3X52_15780</name>
</gene>
<dbReference type="Pfam" id="PF03006">
    <property type="entry name" value="HlyIII"/>
    <property type="match status" value="1"/>
</dbReference>
<evidence type="ECO:0000256" key="4">
    <source>
        <dbReference type="ARBA" id="ARBA00023136"/>
    </source>
</evidence>
<dbReference type="EMBL" id="JBFPJR010000032">
    <property type="protein sequence ID" value="MEX0429086.1"/>
    <property type="molecule type" value="Genomic_DNA"/>
</dbReference>
<feature type="transmembrane region" description="Helical" evidence="5">
    <location>
        <begin position="71"/>
        <end position="90"/>
    </location>
</feature>
<proteinExistence type="predicted"/>
<evidence type="ECO:0000256" key="1">
    <source>
        <dbReference type="ARBA" id="ARBA00004141"/>
    </source>
</evidence>
<keyword evidence="7" id="KW-1185">Reference proteome</keyword>
<comment type="caution">
    <text evidence="6">The sequence shown here is derived from an EMBL/GenBank/DDBJ whole genome shotgun (WGS) entry which is preliminary data.</text>
</comment>
<keyword evidence="2 5" id="KW-0812">Transmembrane</keyword>
<name>A0ABV3T1K7_9ACTN</name>
<evidence type="ECO:0000256" key="3">
    <source>
        <dbReference type="ARBA" id="ARBA00022989"/>
    </source>
</evidence>
<organism evidence="6 7">
    <name type="scientific">Nocardioides eburneus</name>
    <dbReference type="NCBI Taxonomy" id="3231482"/>
    <lineage>
        <taxon>Bacteria</taxon>
        <taxon>Bacillati</taxon>
        <taxon>Actinomycetota</taxon>
        <taxon>Actinomycetes</taxon>
        <taxon>Propionibacteriales</taxon>
        <taxon>Nocardioidaceae</taxon>
        <taxon>Nocardioides</taxon>
    </lineage>
</organism>
<keyword evidence="4 5" id="KW-0472">Membrane</keyword>
<feature type="transmembrane region" description="Helical" evidence="5">
    <location>
        <begin position="110"/>
        <end position="129"/>
    </location>
</feature>